<sequence length="306" mass="32844">MTEDFSRTNDDTGESAAPVSTGSDATVPVETSYQATVADTSAPSASASTGIPNVTDNPGNAGNTTAANGTPANVNVPDLGATQPHQTVLPADKPAPRHTFTMDSLPDLRETNNNDDYSSPDAQSRDEFTTVYDIIDQMEALLGEAKGSIFTPGLVKVDRDEFGGRLDELKKMLPVQLERASALMREAERRLESAQTQANAIVASAQSRAADMIKDANDQAQFLAGQENVTEIARQKARTILDQAQAKSDRLTQGADQYCTTVMEGLQAQLGKLDRDVQAGLNVLYERQRAAGEQLPHLDTNDYPES</sequence>
<evidence type="ECO:0000256" key="2">
    <source>
        <dbReference type="SAM" id="MobiDB-lite"/>
    </source>
</evidence>
<gene>
    <name evidence="3" type="ORF">BHAP_0534</name>
</gene>
<dbReference type="AlphaFoldDB" id="A0A261G2K5"/>
<organism evidence="3 4">
    <name type="scientific">Bifidobacterium hapali</name>
    <dbReference type="NCBI Taxonomy" id="1630172"/>
    <lineage>
        <taxon>Bacteria</taxon>
        <taxon>Bacillati</taxon>
        <taxon>Actinomycetota</taxon>
        <taxon>Actinomycetes</taxon>
        <taxon>Bifidobacteriales</taxon>
        <taxon>Bifidobacteriaceae</taxon>
        <taxon>Bifidobacterium</taxon>
    </lineage>
</organism>
<reference evidence="3 4" key="1">
    <citation type="journal article" date="2017" name="BMC Genomics">
        <title>Comparative genomic and phylogenomic analyses of the Bifidobacteriaceae family.</title>
        <authorList>
            <person name="Lugli G.A."/>
            <person name="Milani C."/>
            <person name="Turroni F."/>
            <person name="Duranti S."/>
            <person name="Mancabelli L."/>
            <person name="Mangifesta M."/>
            <person name="Ferrario C."/>
            <person name="Modesto M."/>
            <person name="Mattarelli P."/>
            <person name="Jiri K."/>
            <person name="van Sinderen D."/>
            <person name="Ventura M."/>
        </authorList>
    </citation>
    <scope>NUCLEOTIDE SEQUENCE [LARGE SCALE GENOMIC DNA]</scope>
    <source>
        <strain evidence="3 4">DSM 100202</strain>
    </source>
</reference>
<keyword evidence="1" id="KW-0175">Coiled coil</keyword>
<keyword evidence="4" id="KW-1185">Reference proteome</keyword>
<keyword evidence="3" id="KW-0131">Cell cycle</keyword>
<evidence type="ECO:0000256" key="1">
    <source>
        <dbReference type="SAM" id="Coils"/>
    </source>
</evidence>
<feature type="compositionally biased region" description="Basic and acidic residues" evidence="2">
    <location>
        <begin position="1"/>
        <end position="10"/>
    </location>
</feature>
<feature type="coiled-coil region" evidence="1">
    <location>
        <begin position="177"/>
        <end position="204"/>
    </location>
</feature>
<feature type="compositionally biased region" description="Low complexity" evidence="2">
    <location>
        <begin position="35"/>
        <end position="49"/>
    </location>
</feature>
<feature type="compositionally biased region" description="Polar residues" evidence="2">
    <location>
        <begin position="18"/>
        <end position="34"/>
    </location>
</feature>
<proteinExistence type="predicted"/>
<keyword evidence="3" id="KW-0132">Cell division</keyword>
<evidence type="ECO:0000313" key="3">
    <source>
        <dbReference type="EMBL" id="OZG65667.1"/>
    </source>
</evidence>
<dbReference type="RefSeq" id="WP_338024679.1">
    <property type="nucleotide sequence ID" value="NZ_MWWY01000011.1"/>
</dbReference>
<comment type="caution">
    <text evidence="3">The sequence shown here is derived from an EMBL/GenBank/DDBJ whole genome shotgun (WGS) entry which is preliminary data.</text>
</comment>
<feature type="region of interest" description="Disordered" evidence="2">
    <location>
        <begin position="1"/>
        <end position="125"/>
    </location>
</feature>
<feature type="compositionally biased region" description="Low complexity" evidence="2">
    <location>
        <begin position="57"/>
        <end position="77"/>
    </location>
</feature>
<name>A0A261G2K5_9BIFI</name>
<accession>A0A261G2K5</accession>
<dbReference type="EMBL" id="MWWY01000011">
    <property type="protein sequence ID" value="OZG65667.1"/>
    <property type="molecule type" value="Genomic_DNA"/>
</dbReference>
<protein>
    <submittedName>
        <fullName evidence="3">Cell division protein</fullName>
    </submittedName>
</protein>
<dbReference type="GO" id="GO:0051301">
    <property type="term" value="P:cell division"/>
    <property type="evidence" value="ECO:0007669"/>
    <property type="project" value="UniProtKB-KW"/>
</dbReference>
<evidence type="ECO:0000313" key="4">
    <source>
        <dbReference type="Proteomes" id="UP000216074"/>
    </source>
</evidence>
<dbReference type="Proteomes" id="UP000216074">
    <property type="component" value="Unassembled WGS sequence"/>
</dbReference>